<keyword evidence="4" id="KW-0788">Thiol protease</keyword>
<evidence type="ECO:0000256" key="1">
    <source>
        <dbReference type="ARBA" id="ARBA00005234"/>
    </source>
</evidence>
<evidence type="ECO:0000256" key="3">
    <source>
        <dbReference type="ARBA" id="ARBA00022801"/>
    </source>
</evidence>
<dbReference type="Gene3D" id="3.40.395.10">
    <property type="entry name" value="Adenoviral Proteinase, Chain A"/>
    <property type="match status" value="1"/>
</dbReference>
<dbReference type="GO" id="GO:0016926">
    <property type="term" value="P:protein desumoylation"/>
    <property type="evidence" value="ECO:0007669"/>
    <property type="project" value="TreeGrafter"/>
</dbReference>
<dbReference type="GO" id="GO:0006508">
    <property type="term" value="P:proteolysis"/>
    <property type="evidence" value="ECO:0007669"/>
    <property type="project" value="UniProtKB-KW"/>
</dbReference>
<keyword evidence="3" id="KW-0378">Hydrolase</keyword>
<evidence type="ECO:0000256" key="2">
    <source>
        <dbReference type="ARBA" id="ARBA00022670"/>
    </source>
</evidence>
<accession>A0AAV0FBZ1</accession>
<reference evidence="6" key="1">
    <citation type="submission" date="2022-07" db="EMBL/GenBank/DDBJ databases">
        <authorList>
            <person name="Macas J."/>
            <person name="Novak P."/>
            <person name="Neumann P."/>
        </authorList>
    </citation>
    <scope>NUCLEOTIDE SEQUENCE</scope>
</reference>
<dbReference type="InterPro" id="IPR003653">
    <property type="entry name" value="Peptidase_C48_C"/>
</dbReference>
<evidence type="ECO:0000313" key="6">
    <source>
        <dbReference type="EMBL" id="CAH9132895.1"/>
    </source>
</evidence>
<dbReference type="AlphaFoldDB" id="A0AAV0FBZ1"/>
<comment type="caution">
    <text evidence="6">The sequence shown here is derived from an EMBL/GenBank/DDBJ whole genome shotgun (WGS) entry which is preliminary data.</text>
</comment>
<dbReference type="EMBL" id="CAMAPF010000973">
    <property type="protein sequence ID" value="CAH9132895.1"/>
    <property type="molecule type" value="Genomic_DNA"/>
</dbReference>
<evidence type="ECO:0000259" key="5">
    <source>
        <dbReference type="PROSITE" id="PS50600"/>
    </source>
</evidence>
<sequence>MYYLKYKAEQYKLPQKLTTTSPFFVAHLKTENDKVAKKKITVDEAADDDAIMTEILGSREDVSSAWSEVDFVYMPVNNGNHWVLVVLDLQSRMIRVYNSKCRRGESLRDIGEFLQGLTSLLPKILDKYGVYDGIGGGDMGEKQFQIEGVENCPQQNDSGNCGMFLLKFAEFLMMGRDINEIKPEDMPMYRKKMATELMMYNERRTKDSVK</sequence>
<dbReference type="GO" id="GO:0016929">
    <property type="term" value="F:deSUMOylase activity"/>
    <property type="evidence" value="ECO:0007669"/>
    <property type="project" value="TreeGrafter"/>
</dbReference>
<dbReference type="Proteomes" id="UP001152523">
    <property type="component" value="Unassembled WGS sequence"/>
</dbReference>
<evidence type="ECO:0000256" key="4">
    <source>
        <dbReference type="ARBA" id="ARBA00022807"/>
    </source>
</evidence>
<dbReference type="PROSITE" id="PS50600">
    <property type="entry name" value="ULP_PROTEASE"/>
    <property type="match status" value="1"/>
</dbReference>
<dbReference type="InterPro" id="IPR038765">
    <property type="entry name" value="Papain-like_cys_pep_sf"/>
</dbReference>
<dbReference type="PANTHER" id="PTHR12606">
    <property type="entry name" value="SENTRIN/SUMO-SPECIFIC PROTEASE"/>
    <property type="match status" value="1"/>
</dbReference>
<feature type="domain" description="Ubiquitin-like protease family profile" evidence="5">
    <location>
        <begin position="1"/>
        <end position="172"/>
    </location>
</feature>
<name>A0AAV0FBZ1_9ASTE</name>
<keyword evidence="7" id="KW-1185">Reference proteome</keyword>
<dbReference type="Pfam" id="PF02902">
    <property type="entry name" value="Peptidase_C48"/>
    <property type="match status" value="1"/>
</dbReference>
<organism evidence="6 7">
    <name type="scientific">Cuscuta epithymum</name>
    <dbReference type="NCBI Taxonomy" id="186058"/>
    <lineage>
        <taxon>Eukaryota</taxon>
        <taxon>Viridiplantae</taxon>
        <taxon>Streptophyta</taxon>
        <taxon>Embryophyta</taxon>
        <taxon>Tracheophyta</taxon>
        <taxon>Spermatophyta</taxon>
        <taxon>Magnoliopsida</taxon>
        <taxon>eudicotyledons</taxon>
        <taxon>Gunneridae</taxon>
        <taxon>Pentapetalae</taxon>
        <taxon>asterids</taxon>
        <taxon>lamiids</taxon>
        <taxon>Solanales</taxon>
        <taxon>Convolvulaceae</taxon>
        <taxon>Cuscuteae</taxon>
        <taxon>Cuscuta</taxon>
        <taxon>Cuscuta subgen. Cuscuta</taxon>
    </lineage>
</organism>
<gene>
    <name evidence="6" type="ORF">CEPIT_LOCUS32536</name>
</gene>
<dbReference type="SUPFAM" id="SSF54001">
    <property type="entry name" value="Cysteine proteinases"/>
    <property type="match status" value="1"/>
</dbReference>
<keyword evidence="2" id="KW-0645">Protease</keyword>
<dbReference type="PANTHER" id="PTHR12606:SF136">
    <property type="entry name" value="ULP1 PROTEASE FAMILY PROTEIN"/>
    <property type="match status" value="1"/>
</dbReference>
<evidence type="ECO:0000313" key="7">
    <source>
        <dbReference type="Proteomes" id="UP001152523"/>
    </source>
</evidence>
<comment type="similarity">
    <text evidence="1">Belongs to the peptidase C48 family.</text>
</comment>
<proteinExistence type="inferred from homology"/>
<dbReference type="GO" id="GO:0005634">
    <property type="term" value="C:nucleus"/>
    <property type="evidence" value="ECO:0007669"/>
    <property type="project" value="TreeGrafter"/>
</dbReference>
<protein>
    <recommendedName>
        <fullName evidence="5">Ubiquitin-like protease family profile domain-containing protein</fullName>
    </recommendedName>
</protein>